<gene>
    <name evidence="2" type="ORF">P378_00935</name>
</gene>
<evidence type="ECO:0000313" key="3">
    <source>
        <dbReference type="Proteomes" id="UP000222564"/>
    </source>
</evidence>
<evidence type="ECO:0000313" key="2">
    <source>
        <dbReference type="EMBL" id="PHJ39788.1"/>
    </source>
</evidence>
<dbReference type="InterPro" id="IPR036513">
    <property type="entry name" value="STAS_dom_sf"/>
</dbReference>
<protein>
    <submittedName>
        <fullName evidence="2">Sulfate transporter</fullName>
    </submittedName>
</protein>
<evidence type="ECO:0000259" key="1">
    <source>
        <dbReference type="PROSITE" id="PS50801"/>
    </source>
</evidence>
<reference evidence="2 3" key="1">
    <citation type="submission" date="2013-09" db="EMBL/GenBank/DDBJ databases">
        <title>Biodegradation of hydrocarbons in the deep terrestrial subsurface : characterization of a microbial consortium composed of two Desulfotomaculum species originating from a deep geological formation.</title>
        <authorList>
            <person name="Aullo T."/>
            <person name="Berlendis S."/>
            <person name="Lascourreges J.-F."/>
            <person name="Dessort D."/>
            <person name="Saint-Laurent S."/>
            <person name="Schraauwers B."/>
            <person name="Mas J."/>
            <person name="Magot M."/>
            <person name="Ranchou-Peyruse A."/>
        </authorList>
    </citation>
    <scope>NUCLEOTIDE SEQUENCE [LARGE SCALE GENOMIC DNA]</scope>
    <source>
        <strain evidence="2 3">Bs107</strain>
    </source>
</reference>
<dbReference type="PANTHER" id="PTHR33745:SF1">
    <property type="entry name" value="RSBT ANTAGONIST PROTEIN RSBS"/>
    <property type="match status" value="1"/>
</dbReference>
<dbReference type="Gene3D" id="3.30.750.24">
    <property type="entry name" value="STAS domain"/>
    <property type="match status" value="1"/>
</dbReference>
<dbReference type="EMBL" id="AWQQ01000007">
    <property type="protein sequence ID" value="PHJ39788.1"/>
    <property type="molecule type" value="Genomic_DNA"/>
</dbReference>
<dbReference type="PANTHER" id="PTHR33745">
    <property type="entry name" value="RSBT ANTAGONIST PROTEIN RSBS-RELATED"/>
    <property type="match status" value="1"/>
</dbReference>
<dbReference type="SUPFAM" id="SSF52091">
    <property type="entry name" value="SpoIIaa-like"/>
    <property type="match status" value="1"/>
</dbReference>
<dbReference type="InterPro" id="IPR051932">
    <property type="entry name" value="Bact_StressResp_Reg"/>
</dbReference>
<sequence>MNNNLVEMLVEELEAGSKHEEKLWRELLPGVVSGATGNNLREAIREPLFGLLHELGETALGAKLKLVIERVPTFPAAELLPLVLELCGELRHDSEQAVRELERMLSELATPIIRIWREILLVPLIGGLDSDRAQGMAERLLDRVSATRAKVVVVDVTGVPTIDTAAGGFLIETFSAVKLLGTDVILTGLKPEIAHTLVKLGIDFRMVTIARDLEDALRQSIAMIEEDRSRQRKILWARGSNFPGEGEGGEHDGI</sequence>
<comment type="caution">
    <text evidence="2">The sequence shown here is derived from an EMBL/GenBank/DDBJ whole genome shotgun (WGS) entry which is preliminary data.</text>
</comment>
<feature type="domain" description="STAS" evidence="1">
    <location>
        <begin position="109"/>
        <end position="220"/>
    </location>
</feature>
<dbReference type="InterPro" id="IPR002645">
    <property type="entry name" value="STAS_dom"/>
</dbReference>
<dbReference type="OrthoDB" id="9800154at2"/>
<accession>A0A2C6MHN4</accession>
<dbReference type="Pfam" id="PF01740">
    <property type="entry name" value="STAS"/>
    <property type="match status" value="1"/>
</dbReference>
<dbReference type="PROSITE" id="PS50801">
    <property type="entry name" value="STAS"/>
    <property type="match status" value="1"/>
</dbReference>
<proteinExistence type="predicted"/>
<name>A0A2C6MHN4_9FIRM</name>
<organism evidence="2 3">
    <name type="scientific">Desulforamulus profundi</name>
    <dbReference type="NCBI Taxonomy" id="1383067"/>
    <lineage>
        <taxon>Bacteria</taxon>
        <taxon>Bacillati</taxon>
        <taxon>Bacillota</taxon>
        <taxon>Clostridia</taxon>
        <taxon>Eubacteriales</taxon>
        <taxon>Peptococcaceae</taxon>
        <taxon>Desulforamulus</taxon>
    </lineage>
</organism>
<dbReference type="RefSeq" id="WP_099081940.1">
    <property type="nucleotide sequence ID" value="NZ_AWQQ01000007.1"/>
</dbReference>
<dbReference type="Proteomes" id="UP000222564">
    <property type="component" value="Unassembled WGS sequence"/>
</dbReference>
<keyword evidence="3" id="KW-1185">Reference proteome</keyword>
<dbReference type="AlphaFoldDB" id="A0A2C6MHN4"/>
<dbReference type="CDD" id="cd07041">
    <property type="entry name" value="STAS_RsbR_RsbS_like"/>
    <property type="match status" value="1"/>
</dbReference>